<dbReference type="RefSeq" id="WP_108917659.1">
    <property type="nucleotide sequence ID" value="NZ_BGJY01000019.1"/>
</dbReference>
<dbReference type="OrthoDB" id="8450602at2"/>
<accession>A0A2U1SPF2</accession>
<sequence length="74" mass="8218">MLVIEFVGAAPEGMNAQVIDRMNTDISDVRKAVTHAKSLFSNVIVQRKHKPLPHGFRILDSDGREVASWSIDDS</sequence>
<reference evidence="1 2" key="1">
    <citation type="journal article" date="2018" name="Appl. Microbiol. Biotechnol.">
        <title>Co-cultivation of the strictly anaerobic methanogen Methanosarcina barkeri with aerobic methanotrophs in an oxygen-limited membrane bioreactor.</title>
        <authorList>
            <person name="In 't Zandt M.H."/>
            <person name="van den Bosch T.J.M."/>
            <person name="Rijkers R."/>
            <person name="van Kessel M.A.H.J."/>
            <person name="Jetten M.S.M."/>
            <person name="Welte C.U."/>
        </authorList>
    </citation>
    <scope>NUCLEOTIDE SEQUENCE [LARGE SCALE GENOMIC DNA]</scope>
    <source>
        <strain evidence="1 2">DSM 17706</strain>
    </source>
</reference>
<comment type="caution">
    <text evidence="1">The sequence shown here is derived from an EMBL/GenBank/DDBJ whole genome shotgun (WGS) entry which is preliminary data.</text>
</comment>
<name>A0A2U1SPF2_METSR</name>
<evidence type="ECO:0000313" key="1">
    <source>
        <dbReference type="EMBL" id="PWB93494.1"/>
    </source>
</evidence>
<evidence type="ECO:0000313" key="2">
    <source>
        <dbReference type="Proteomes" id="UP000245137"/>
    </source>
</evidence>
<dbReference type="AlphaFoldDB" id="A0A2U1SPF2"/>
<gene>
    <name evidence="1" type="ORF">C5689_12775</name>
</gene>
<organism evidence="1 2">
    <name type="scientific">Methylosinus sporium</name>
    <dbReference type="NCBI Taxonomy" id="428"/>
    <lineage>
        <taxon>Bacteria</taxon>
        <taxon>Pseudomonadati</taxon>
        <taxon>Pseudomonadota</taxon>
        <taxon>Alphaproteobacteria</taxon>
        <taxon>Hyphomicrobiales</taxon>
        <taxon>Methylocystaceae</taxon>
        <taxon>Methylosinus</taxon>
    </lineage>
</organism>
<keyword evidence="2" id="KW-1185">Reference proteome</keyword>
<protein>
    <submittedName>
        <fullName evidence="1">Uncharacterized protein</fullName>
    </submittedName>
</protein>
<proteinExistence type="predicted"/>
<dbReference type="EMBL" id="PUIV01000020">
    <property type="protein sequence ID" value="PWB93494.1"/>
    <property type="molecule type" value="Genomic_DNA"/>
</dbReference>
<dbReference type="Proteomes" id="UP000245137">
    <property type="component" value="Unassembled WGS sequence"/>
</dbReference>